<reference evidence="3 4" key="1">
    <citation type="submission" date="2018-03" db="EMBL/GenBank/DDBJ databases">
        <title>The draft genome of Zobellella sp. 59N8.</title>
        <authorList>
            <person name="Liu L."/>
            <person name="Li L."/>
            <person name="Zhang X."/>
            <person name="Liang L."/>
            <person name="Wang T."/>
        </authorList>
    </citation>
    <scope>NUCLEOTIDE SEQUENCE [LARGE SCALE GENOMIC DNA]</scope>
    <source>
        <strain evidence="3 4">59N8</strain>
    </source>
</reference>
<organism evidence="3 4">
    <name type="scientific">Zobellella endophytica</name>
    <dbReference type="NCBI Taxonomy" id="2116700"/>
    <lineage>
        <taxon>Bacteria</taxon>
        <taxon>Pseudomonadati</taxon>
        <taxon>Pseudomonadota</taxon>
        <taxon>Gammaproteobacteria</taxon>
        <taxon>Aeromonadales</taxon>
        <taxon>Aeromonadaceae</taxon>
        <taxon>Zobellella</taxon>
    </lineage>
</organism>
<feature type="region of interest" description="Disordered" evidence="1">
    <location>
        <begin position="215"/>
        <end position="273"/>
    </location>
</feature>
<dbReference type="InterPro" id="IPR021136">
    <property type="entry name" value="Flagellar_hook_control-like_C"/>
</dbReference>
<feature type="compositionally biased region" description="Low complexity" evidence="1">
    <location>
        <begin position="96"/>
        <end position="105"/>
    </location>
</feature>
<dbReference type="EMBL" id="PXYG01000002">
    <property type="protein sequence ID" value="PSJ46262.1"/>
    <property type="molecule type" value="Genomic_DNA"/>
</dbReference>
<dbReference type="InterPro" id="IPR052563">
    <property type="entry name" value="FliK"/>
</dbReference>
<dbReference type="PANTHER" id="PTHR37533">
    <property type="entry name" value="FLAGELLAR HOOK-LENGTH CONTROL PROTEIN"/>
    <property type="match status" value="1"/>
</dbReference>
<dbReference type="AlphaFoldDB" id="A0A2P7R7U4"/>
<proteinExistence type="predicted"/>
<keyword evidence="4" id="KW-1185">Reference proteome</keyword>
<feature type="domain" description="Flagellar hook-length control protein-like C-terminal" evidence="2">
    <location>
        <begin position="141"/>
        <end position="216"/>
    </location>
</feature>
<name>A0A2P7R7U4_9GAMM</name>
<evidence type="ECO:0000313" key="4">
    <source>
        <dbReference type="Proteomes" id="UP000240243"/>
    </source>
</evidence>
<evidence type="ECO:0000313" key="3">
    <source>
        <dbReference type="EMBL" id="PSJ46262.1"/>
    </source>
</evidence>
<protein>
    <recommendedName>
        <fullName evidence="2">Flagellar hook-length control protein-like C-terminal domain-containing protein</fullName>
    </recommendedName>
</protein>
<gene>
    <name evidence="3" type="ORF">C7H85_06355</name>
</gene>
<sequence length="273" mass="28420">MQGLERDAPPATVARATATPEWLAQIEHGLRWQQSTEGAGGKPLPPAVEPEGASGEMAEVPAEPDASTGKPVAEALLSGHNPAPSQGQGGGPLVPEPAASAVAPSRDGVQGAPPQPERPVMLERALTLQGGPEHGARQLAQQVQVMVSQNLQEADIRLNPSELGGVRIQLKMEQGEVNIQFLASQPQARELLDQALPRLRDMLVQQGITLGQGQVGGFTGQQGAPQQGAAQQQGSPGHGQHARQGGEANNPEWTEGEPAGPRRPATGTIDFFA</sequence>
<comment type="caution">
    <text evidence="3">The sequence shown here is derived from an EMBL/GenBank/DDBJ whole genome shotgun (WGS) entry which is preliminary data.</text>
</comment>
<feature type="compositionally biased region" description="Low complexity" evidence="1">
    <location>
        <begin position="9"/>
        <end position="20"/>
    </location>
</feature>
<dbReference type="Proteomes" id="UP000240243">
    <property type="component" value="Unassembled WGS sequence"/>
</dbReference>
<dbReference type="Gene3D" id="3.30.750.140">
    <property type="match status" value="1"/>
</dbReference>
<accession>A0A2P7R7U4</accession>
<evidence type="ECO:0000259" key="2">
    <source>
        <dbReference type="Pfam" id="PF02120"/>
    </source>
</evidence>
<dbReference type="PANTHER" id="PTHR37533:SF2">
    <property type="entry name" value="FLAGELLAR HOOK-LENGTH CONTROL PROTEIN"/>
    <property type="match status" value="1"/>
</dbReference>
<feature type="region of interest" description="Disordered" evidence="1">
    <location>
        <begin position="1"/>
        <end position="117"/>
    </location>
</feature>
<feature type="compositionally biased region" description="Low complexity" evidence="1">
    <location>
        <begin position="221"/>
        <end position="239"/>
    </location>
</feature>
<dbReference type="InterPro" id="IPR038610">
    <property type="entry name" value="FliK-like_C_sf"/>
</dbReference>
<dbReference type="CDD" id="cd17470">
    <property type="entry name" value="T3SS_Flik_C"/>
    <property type="match status" value="1"/>
</dbReference>
<dbReference type="Pfam" id="PF02120">
    <property type="entry name" value="Flg_hook"/>
    <property type="match status" value="1"/>
</dbReference>
<evidence type="ECO:0000256" key="1">
    <source>
        <dbReference type="SAM" id="MobiDB-lite"/>
    </source>
</evidence>